<dbReference type="AlphaFoldDB" id="A0A557SY08"/>
<evidence type="ECO:0000256" key="2">
    <source>
        <dbReference type="ARBA" id="ARBA00022723"/>
    </source>
</evidence>
<proteinExistence type="predicted"/>
<sequence length="118" mass="14179">MIFDTGLKLNELKENSFKKITIEKEEILIGKRNNRVYAFNNRCPHKGASLSKGSFHRDNIVCYMHGYEYNIFTGKLENMKSWKKDETWIEQNEQWRHSDDLKIYKIHLNDEKILIEIN</sequence>
<dbReference type="PROSITE" id="PS51296">
    <property type="entry name" value="RIESKE"/>
    <property type="match status" value="1"/>
</dbReference>
<dbReference type="EMBL" id="VOAH01000003">
    <property type="protein sequence ID" value="TVP41473.1"/>
    <property type="molecule type" value="Genomic_DNA"/>
</dbReference>
<comment type="caution">
    <text evidence="7">The sequence shown here is derived from an EMBL/GenBank/DDBJ whole genome shotgun (WGS) entry which is preliminary data.</text>
</comment>
<organism evidence="7 8">
    <name type="scientific">Candidatus Nitrosocosmicus arcticus</name>
    <dbReference type="NCBI Taxonomy" id="2035267"/>
    <lineage>
        <taxon>Archaea</taxon>
        <taxon>Nitrososphaerota</taxon>
        <taxon>Nitrososphaeria</taxon>
        <taxon>Nitrososphaerales</taxon>
        <taxon>Nitrososphaeraceae</taxon>
        <taxon>Candidatus Nitrosocosmicus</taxon>
    </lineage>
</organism>
<dbReference type="Gene3D" id="2.102.10.10">
    <property type="entry name" value="Rieske [2Fe-2S] iron-sulphur domain"/>
    <property type="match status" value="1"/>
</dbReference>
<dbReference type="GO" id="GO:0051537">
    <property type="term" value="F:2 iron, 2 sulfur cluster binding"/>
    <property type="evidence" value="ECO:0007669"/>
    <property type="project" value="UniProtKB-KW"/>
</dbReference>
<dbReference type="CDD" id="cd03467">
    <property type="entry name" value="Rieske"/>
    <property type="match status" value="1"/>
</dbReference>
<evidence type="ECO:0000256" key="3">
    <source>
        <dbReference type="ARBA" id="ARBA00023004"/>
    </source>
</evidence>
<feature type="domain" description="Rieske" evidence="6">
    <location>
        <begin position="4"/>
        <end position="115"/>
    </location>
</feature>
<dbReference type="RefSeq" id="WP_186434046.1">
    <property type="nucleotide sequence ID" value="NZ_ML675579.1"/>
</dbReference>
<dbReference type="PANTHER" id="PTHR21496">
    <property type="entry name" value="FERREDOXIN-RELATED"/>
    <property type="match status" value="1"/>
</dbReference>
<evidence type="ECO:0000259" key="6">
    <source>
        <dbReference type="PROSITE" id="PS51296"/>
    </source>
</evidence>
<evidence type="ECO:0000256" key="5">
    <source>
        <dbReference type="ARBA" id="ARBA00034078"/>
    </source>
</evidence>
<dbReference type="InterPro" id="IPR017941">
    <property type="entry name" value="Rieske_2Fe-2S"/>
</dbReference>
<accession>A0A557SY08</accession>
<comment type="cofactor">
    <cofactor evidence="5">
        <name>[2Fe-2S] cluster</name>
        <dbReference type="ChEBI" id="CHEBI:190135"/>
    </cofactor>
</comment>
<evidence type="ECO:0000256" key="4">
    <source>
        <dbReference type="ARBA" id="ARBA00023014"/>
    </source>
</evidence>
<dbReference type="Pfam" id="PF00355">
    <property type="entry name" value="Rieske"/>
    <property type="match status" value="1"/>
</dbReference>
<dbReference type="Proteomes" id="UP000315289">
    <property type="component" value="Unassembled WGS sequence"/>
</dbReference>
<dbReference type="GO" id="GO:0046872">
    <property type="term" value="F:metal ion binding"/>
    <property type="evidence" value="ECO:0007669"/>
    <property type="project" value="UniProtKB-KW"/>
</dbReference>
<dbReference type="InterPro" id="IPR036922">
    <property type="entry name" value="Rieske_2Fe-2S_sf"/>
</dbReference>
<keyword evidence="8" id="KW-1185">Reference proteome</keyword>
<evidence type="ECO:0000313" key="8">
    <source>
        <dbReference type="Proteomes" id="UP000315289"/>
    </source>
</evidence>
<keyword evidence="4" id="KW-0411">Iron-sulfur</keyword>
<keyword evidence="1" id="KW-0001">2Fe-2S</keyword>
<gene>
    <name evidence="7" type="ORF">NARC_30188</name>
</gene>
<protein>
    <submittedName>
        <fullName evidence="7">Rieske [2Fe-2S] iron-sulfur domain protein</fullName>
    </submittedName>
</protein>
<dbReference type="OrthoDB" id="6837at2157"/>
<evidence type="ECO:0000313" key="7">
    <source>
        <dbReference type="EMBL" id="TVP41473.1"/>
    </source>
</evidence>
<keyword evidence="3" id="KW-0408">Iron</keyword>
<dbReference type="PANTHER" id="PTHR21496:SF0">
    <property type="entry name" value="RIESKE DOMAIN-CONTAINING PROTEIN"/>
    <property type="match status" value="1"/>
</dbReference>
<keyword evidence="2" id="KW-0479">Metal-binding</keyword>
<evidence type="ECO:0000256" key="1">
    <source>
        <dbReference type="ARBA" id="ARBA00022714"/>
    </source>
</evidence>
<dbReference type="SUPFAM" id="SSF50022">
    <property type="entry name" value="ISP domain"/>
    <property type="match status" value="1"/>
</dbReference>
<name>A0A557SY08_9ARCH</name>
<reference evidence="7 8" key="1">
    <citation type="journal article" date="2019" name="Front. Microbiol.">
        <title>Ammonia Oxidation by the Arctic Terrestrial Thaumarchaeote Candidatus Nitrosocosmicus arcticus Is Stimulated by Increasing Temperatures.</title>
        <authorList>
            <person name="Alves R.J.E."/>
            <person name="Kerou M."/>
            <person name="Zappe A."/>
            <person name="Bittner R."/>
            <person name="Abby S.S."/>
            <person name="Schmidt H.A."/>
            <person name="Pfeifer K."/>
            <person name="Schleper C."/>
        </authorList>
    </citation>
    <scope>NUCLEOTIDE SEQUENCE [LARGE SCALE GENOMIC DNA]</scope>
    <source>
        <strain evidence="7 8">Kfb</strain>
    </source>
</reference>